<name>A0AAV0D993_9ASTE</name>
<evidence type="ECO:0000256" key="1">
    <source>
        <dbReference type="SAM" id="MobiDB-lite"/>
    </source>
</evidence>
<comment type="caution">
    <text evidence="2">The sequence shown here is derived from an EMBL/GenBank/DDBJ whole genome shotgun (WGS) entry which is preliminary data.</text>
</comment>
<organism evidence="2 3">
    <name type="scientific">Cuscuta epithymum</name>
    <dbReference type="NCBI Taxonomy" id="186058"/>
    <lineage>
        <taxon>Eukaryota</taxon>
        <taxon>Viridiplantae</taxon>
        <taxon>Streptophyta</taxon>
        <taxon>Embryophyta</taxon>
        <taxon>Tracheophyta</taxon>
        <taxon>Spermatophyta</taxon>
        <taxon>Magnoliopsida</taxon>
        <taxon>eudicotyledons</taxon>
        <taxon>Gunneridae</taxon>
        <taxon>Pentapetalae</taxon>
        <taxon>asterids</taxon>
        <taxon>lamiids</taxon>
        <taxon>Solanales</taxon>
        <taxon>Convolvulaceae</taxon>
        <taxon>Cuscuteae</taxon>
        <taxon>Cuscuta</taxon>
        <taxon>Cuscuta subgen. Cuscuta</taxon>
    </lineage>
</organism>
<proteinExistence type="predicted"/>
<gene>
    <name evidence="2" type="ORF">CEPIT_LOCUS13267</name>
</gene>
<evidence type="ECO:0000313" key="2">
    <source>
        <dbReference type="EMBL" id="CAH9095415.1"/>
    </source>
</evidence>
<evidence type="ECO:0000313" key="3">
    <source>
        <dbReference type="Proteomes" id="UP001152523"/>
    </source>
</evidence>
<dbReference type="Proteomes" id="UP001152523">
    <property type="component" value="Unassembled WGS sequence"/>
</dbReference>
<feature type="region of interest" description="Disordered" evidence="1">
    <location>
        <begin position="99"/>
        <end position="143"/>
    </location>
</feature>
<sequence>MNPGGNAHFEVLVEDDEQFKDLFKRYVLEEGKPCVSFRVGYDVSKETYGGIRDHIIMNNIATGRADRIGNPRPIGNDSPPEVITCRRLFQAEDAFEEYGTNWRLRNEGDPPEPDDTPGQSDRERIDAFARQNGILHEGEDLEI</sequence>
<accession>A0AAV0D993</accession>
<dbReference type="EMBL" id="CAMAPF010000084">
    <property type="protein sequence ID" value="CAH9095415.1"/>
    <property type="molecule type" value="Genomic_DNA"/>
</dbReference>
<reference evidence="2" key="1">
    <citation type="submission" date="2022-07" db="EMBL/GenBank/DDBJ databases">
        <authorList>
            <person name="Macas J."/>
            <person name="Novak P."/>
            <person name="Neumann P."/>
        </authorList>
    </citation>
    <scope>NUCLEOTIDE SEQUENCE</scope>
</reference>
<protein>
    <submittedName>
        <fullName evidence="2">Uncharacterized protein</fullName>
    </submittedName>
</protein>
<dbReference type="AlphaFoldDB" id="A0AAV0D993"/>
<keyword evidence="3" id="KW-1185">Reference proteome</keyword>